<feature type="compositionally biased region" description="Polar residues" evidence="1">
    <location>
        <begin position="1"/>
        <end position="10"/>
    </location>
</feature>
<dbReference type="PANTHER" id="PTHR45786">
    <property type="entry name" value="DNA BINDING PROTEIN-LIKE"/>
    <property type="match status" value="1"/>
</dbReference>
<reference evidence="2" key="1">
    <citation type="journal article" date="2019" name="Sci. Rep.">
        <title>Draft genome of Tanacetum cinerariifolium, the natural source of mosquito coil.</title>
        <authorList>
            <person name="Yamashiro T."/>
            <person name="Shiraishi A."/>
            <person name="Satake H."/>
            <person name="Nakayama K."/>
        </authorList>
    </citation>
    <scope>NUCLEOTIDE SEQUENCE</scope>
</reference>
<dbReference type="EMBL" id="BKCJ010001968">
    <property type="protein sequence ID" value="GEU45307.1"/>
    <property type="molecule type" value="Genomic_DNA"/>
</dbReference>
<name>A0A6L2K9A5_TANCI</name>
<feature type="compositionally biased region" description="Polar residues" evidence="1">
    <location>
        <begin position="164"/>
        <end position="178"/>
    </location>
</feature>
<dbReference type="AlphaFoldDB" id="A0A6L2K9A5"/>
<evidence type="ECO:0000256" key="1">
    <source>
        <dbReference type="SAM" id="MobiDB-lite"/>
    </source>
</evidence>
<accession>A0A6L2K9A5</accession>
<feature type="region of interest" description="Disordered" evidence="1">
    <location>
        <begin position="1"/>
        <end position="23"/>
    </location>
</feature>
<feature type="region of interest" description="Disordered" evidence="1">
    <location>
        <begin position="164"/>
        <end position="200"/>
    </location>
</feature>
<organism evidence="2">
    <name type="scientific">Tanacetum cinerariifolium</name>
    <name type="common">Dalmatian daisy</name>
    <name type="synonym">Chrysanthemum cinerariifolium</name>
    <dbReference type="NCBI Taxonomy" id="118510"/>
    <lineage>
        <taxon>Eukaryota</taxon>
        <taxon>Viridiplantae</taxon>
        <taxon>Streptophyta</taxon>
        <taxon>Embryophyta</taxon>
        <taxon>Tracheophyta</taxon>
        <taxon>Spermatophyta</taxon>
        <taxon>Magnoliopsida</taxon>
        <taxon>eudicotyledons</taxon>
        <taxon>Gunneridae</taxon>
        <taxon>Pentapetalae</taxon>
        <taxon>asterids</taxon>
        <taxon>campanulids</taxon>
        <taxon>Asterales</taxon>
        <taxon>Asteraceae</taxon>
        <taxon>Asteroideae</taxon>
        <taxon>Anthemideae</taxon>
        <taxon>Anthemidinae</taxon>
        <taxon>Tanacetum</taxon>
    </lineage>
</organism>
<evidence type="ECO:0000313" key="2">
    <source>
        <dbReference type="EMBL" id="GEU45307.1"/>
    </source>
</evidence>
<gene>
    <name evidence="2" type="ORF">Tci_017285</name>
</gene>
<protein>
    <submittedName>
        <fullName evidence="2">Uncharacterized protein</fullName>
    </submittedName>
</protein>
<comment type="caution">
    <text evidence="2">The sequence shown here is derived from an EMBL/GenBank/DDBJ whole genome shotgun (WGS) entry which is preliminary data.</text>
</comment>
<sequence>MIPSNETQEPNRGIRDNKNVLSTSIPLSPSNNVYRLNIISSTPDVGHPFTTTNASSQATQIRIPRGQPCLNEHALTDITNIHGSSQLPQAYPPNVLPTSQNVSPKTNVAPVTNHTNCSSQATQVPRLKGRPCLRTRALTDIINIRSSAQPPHFCSPNVLSTTNVSPLTTETNGSSQATKVRRRRGLPSQHDHMSSLINPTPPVMLSSITIVDNQRNLRHLPQSSCVTNSANSMTNVIALNNSTPRHISESSNTDQNGTDVPAIRTGCQYNLPTALEFAALIPGDGNSIESRDVIVEEHGNKENRNGVKRISLLHPSFMALQYPLLSLMEKMGFICIYL</sequence>
<proteinExistence type="predicted"/>
<dbReference type="PANTHER" id="PTHR45786:SF74">
    <property type="entry name" value="ATP-DEPENDENT DNA HELICASE"/>
    <property type="match status" value="1"/>
</dbReference>